<dbReference type="EMBL" id="MF668280">
    <property type="protein sequence ID" value="ASZ74591.1"/>
    <property type="molecule type" value="Genomic_DNA"/>
</dbReference>
<gene>
    <name evidence="1" type="ORF">SEA_PHABBA_16</name>
</gene>
<proteinExistence type="predicted"/>
<keyword evidence="2" id="KW-1185">Reference proteome</keyword>
<organism evidence="1 2">
    <name type="scientific">Mycobacterium phage Phabba</name>
    <dbReference type="NCBI Taxonomy" id="2027899"/>
    <lineage>
        <taxon>Viruses</taxon>
        <taxon>Duplodnaviria</taxon>
        <taxon>Heunggongvirae</taxon>
        <taxon>Uroviricota</taxon>
        <taxon>Caudoviricetes</taxon>
        <taxon>Ceeclamvirinae</taxon>
        <taxon>Myrnavirus</taxon>
        <taxon>Myrnavirus phabba</taxon>
        <taxon>Myranavirus phabba</taxon>
    </lineage>
</organism>
<sequence length="71" mass="7975">MSEITHSRDKVRLTRRGEGPNTQWEFAVADQISGLPQQLIINELAVLEDLKALIGQVEHAAKVLHGEKTMR</sequence>
<name>A0A249XS82_9CAUD</name>
<evidence type="ECO:0000313" key="1">
    <source>
        <dbReference type="EMBL" id="ASZ74591.1"/>
    </source>
</evidence>
<dbReference type="Proteomes" id="UP000226037">
    <property type="component" value="Segment"/>
</dbReference>
<evidence type="ECO:0000313" key="2">
    <source>
        <dbReference type="Proteomes" id="UP000226037"/>
    </source>
</evidence>
<accession>A0A249XS82</accession>
<reference evidence="2" key="1">
    <citation type="submission" date="2017-08" db="EMBL/GenBank/DDBJ databases">
        <authorList>
            <person name="de Groot N.N."/>
        </authorList>
    </citation>
    <scope>NUCLEOTIDE SEQUENCE [LARGE SCALE GENOMIC DNA]</scope>
</reference>
<protein>
    <submittedName>
        <fullName evidence="1">Uncharacterized protein</fullName>
    </submittedName>
</protein>